<name>A0A371IMQ1_9FIRM</name>
<evidence type="ECO:0000256" key="3">
    <source>
        <dbReference type="ARBA" id="ARBA00022840"/>
    </source>
</evidence>
<dbReference type="GO" id="GO:0008998">
    <property type="term" value="F:ribonucleoside-triphosphate reductase (thioredoxin) activity"/>
    <property type="evidence" value="ECO:0007669"/>
    <property type="project" value="UniProtKB-EC"/>
</dbReference>
<keyword evidence="8" id="KW-0560">Oxidoreductase</keyword>
<dbReference type="NCBIfam" id="TIGR02487">
    <property type="entry name" value="NrdD"/>
    <property type="match status" value="1"/>
</dbReference>
<dbReference type="RefSeq" id="WP_068911366.1">
    <property type="nucleotide sequence ID" value="NZ_MBEW02000005.1"/>
</dbReference>
<organism evidence="8 9">
    <name type="scientific">Criibacterium bergeronii</name>
    <dbReference type="NCBI Taxonomy" id="1871336"/>
    <lineage>
        <taxon>Bacteria</taxon>
        <taxon>Bacillati</taxon>
        <taxon>Bacillota</taxon>
        <taxon>Clostridia</taxon>
        <taxon>Peptostreptococcales</taxon>
        <taxon>Filifactoraceae</taxon>
        <taxon>Criibacterium</taxon>
    </lineage>
</organism>
<dbReference type="NCBIfam" id="NF006732">
    <property type="entry name" value="PRK09263.1"/>
    <property type="match status" value="1"/>
</dbReference>
<dbReference type="InterPro" id="IPR005144">
    <property type="entry name" value="ATP-cone_dom"/>
</dbReference>
<dbReference type="EMBL" id="MBEW02000005">
    <property type="protein sequence ID" value="RDY21706.1"/>
    <property type="molecule type" value="Genomic_DNA"/>
</dbReference>
<keyword evidence="1 4" id="KW-0547">Nucleotide-binding</keyword>
<dbReference type="SUPFAM" id="SSF51998">
    <property type="entry name" value="PFL-like glycyl radical enzymes"/>
    <property type="match status" value="1"/>
</dbReference>
<feature type="domain" description="Glycine radical" evidence="6">
    <location>
        <begin position="587"/>
        <end position="708"/>
    </location>
</feature>
<reference evidence="8 9" key="1">
    <citation type="journal article" date="2016" name="Genome Announc.">
        <title>Draft Genome Sequence of Criibacterium bergeronii gen. nov., sp. nov., Strain CCRI-22567T, Isolated from a Vaginal Sample from a Woman with Bacterial Vaginosis.</title>
        <authorList>
            <person name="Maheux A.F."/>
            <person name="Berube E."/>
            <person name="Boudreau D.K."/>
            <person name="Raymond F."/>
            <person name="Corbeil J."/>
            <person name="Roy P.H."/>
            <person name="Boissinot M."/>
            <person name="Omar R.F."/>
        </authorList>
    </citation>
    <scope>NUCLEOTIDE SEQUENCE [LARGE SCALE GENOMIC DNA]</scope>
    <source>
        <strain evidence="8 9">CCRI-22567</strain>
    </source>
</reference>
<dbReference type="PROSITE" id="PS51161">
    <property type="entry name" value="ATP_CONE"/>
    <property type="match status" value="1"/>
</dbReference>
<dbReference type="PROSITE" id="PS51149">
    <property type="entry name" value="GLY_RADICAL_2"/>
    <property type="match status" value="1"/>
</dbReference>
<sequence>MNIKVIKRNGNEVLFDKMRIVRAIEKAMKYGSGIYSYSTAMDVANEIYDECVDDAVTTISIFTIEDKVFNKLIAHGQNTTAQAYEAYKAVRKFQRENNTTDENIMTLVDRTNEAVITENSNKDAILNSTQRDLLAGEISKDIAMRKIIPAHLVQAHKNGSIHIHDMDYILQPMTNCCLINIGDMFENGTVINKKQIQKPKSFQVACTVLTQIIAQIASNQYGGQSVDLKHLAQFVPISYQKYYNQVIEEVQDEEVASRLAEKLTKKELKSGIQTIQYQVNTLLTTNGQAPFVTMFMNLKEGMPYEKEMAMIVEEVLKQRIEGIENASGVKITPSFPKLVYVLNESTTKGGKYYYITKLAAQCTAKRMYPDYISEKKMSEIYEGNCFSPMGCRSFLPAYKDEKGEYKFEGRLNIGVQTINLPQVAILAEKDKDKFYSILDERLNLIKEMGLLRYNLLKNQPSDVSPIHWQYGGLARLDQGEKIGKLFLDGYATVSVGYIGLHETVYSMLGESITTKEGHQFAVDILNFMRERANQWKRETRLAFTLYGTPGESTAGRLCEIDQKNFGIIEGVTDRGYYTNSYHVTPSEEIDAFNKLKLEAEFQTISTGGSISYIEIPNMTNNTQVIETVIDFMYNNITYAEFNTKSDYCQVCGYDGEIIINDDLEWECPQCHNKDMQKMNVVRRTCGYLGENFWSKGRTKDIKDRVLHL</sequence>
<dbReference type="GO" id="GO:0005524">
    <property type="term" value="F:ATP binding"/>
    <property type="evidence" value="ECO:0007669"/>
    <property type="project" value="UniProtKB-UniRule"/>
</dbReference>
<dbReference type="GO" id="GO:0009265">
    <property type="term" value="P:2'-deoxyribonucleotide biosynthetic process"/>
    <property type="evidence" value="ECO:0007669"/>
    <property type="project" value="TreeGrafter"/>
</dbReference>
<comment type="caution">
    <text evidence="8">The sequence shown here is derived from an EMBL/GenBank/DDBJ whole genome shotgun (WGS) entry which is preliminary data.</text>
</comment>
<dbReference type="InterPro" id="IPR001150">
    <property type="entry name" value="Gly_radical"/>
</dbReference>
<feature type="domain" description="ATP-cone" evidence="7">
    <location>
        <begin position="3"/>
        <end position="95"/>
    </location>
</feature>
<feature type="modified residue" description="Glycine radical" evidence="5">
    <location>
        <position position="686"/>
    </location>
</feature>
<keyword evidence="9" id="KW-1185">Reference proteome</keyword>
<dbReference type="EC" id="1.17.4.2" evidence="8"/>
<dbReference type="GO" id="GO:0004748">
    <property type="term" value="F:ribonucleoside-diphosphate reductase activity, thioredoxin disulfide as acceptor"/>
    <property type="evidence" value="ECO:0007669"/>
    <property type="project" value="TreeGrafter"/>
</dbReference>
<dbReference type="Gene3D" id="3.20.70.20">
    <property type="match status" value="1"/>
</dbReference>
<dbReference type="Proteomes" id="UP000093352">
    <property type="component" value="Unassembled WGS sequence"/>
</dbReference>
<keyword evidence="3 4" id="KW-0067">ATP-binding</keyword>
<dbReference type="GO" id="GO:0006260">
    <property type="term" value="P:DNA replication"/>
    <property type="evidence" value="ECO:0007669"/>
    <property type="project" value="InterPro"/>
</dbReference>
<gene>
    <name evidence="8" type="ORF">BBG48_003745</name>
</gene>
<evidence type="ECO:0000256" key="2">
    <source>
        <dbReference type="ARBA" id="ARBA00022818"/>
    </source>
</evidence>
<dbReference type="InterPro" id="IPR012833">
    <property type="entry name" value="NrdD"/>
</dbReference>
<protein>
    <submittedName>
        <fullName evidence="8">Anaerobic ribonucleoside-triphosphate reductase</fullName>
        <ecNumber evidence="8">1.17.4.2</ecNumber>
    </submittedName>
</protein>
<dbReference type="PANTHER" id="PTHR21075:SF0">
    <property type="entry name" value="ANAEROBIC RIBONUCLEOSIDE-TRIPHOSPHATE REDUCTASE"/>
    <property type="match status" value="1"/>
</dbReference>
<dbReference type="InterPro" id="IPR019777">
    <property type="entry name" value="Form_AcTrfase_GR_CS"/>
</dbReference>
<evidence type="ECO:0000313" key="9">
    <source>
        <dbReference type="Proteomes" id="UP000093352"/>
    </source>
</evidence>
<evidence type="ECO:0000256" key="5">
    <source>
        <dbReference type="PROSITE-ProRule" id="PRU00493"/>
    </source>
</evidence>
<evidence type="ECO:0000313" key="8">
    <source>
        <dbReference type="EMBL" id="RDY21706.1"/>
    </source>
</evidence>
<accession>A0A371IMQ1</accession>
<evidence type="ECO:0000259" key="7">
    <source>
        <dbReference type="PROSITE" id="PS51161"/>
    </source>
</evidence>
<dbReference type="GO" id="GO:0031250">
    <property type="term" value="C:anaerobic ribonucleoside-triphosphate reductase complex"/>
    <property type="evidence" value="ECO:0007669"/>
    <property type="project" value="TreeGrafter"/>
</dbReference>
<evidence type="ECO:0000259" key="6">
    <source>
        <dbReference type="PROSITE" id="PS51149"/>
    </source>
</evidence>
<dbReference type="STRING" id="1871336.BBG48_00150"/>
<dbReference type="Pfam" id="PF13597">
    <property type="entry name" value="NRDD"/>
    <property type="match status" value="1"/>
</dbReference>
<dbReference type="AlphaFoldDB" id="A0A371IMQ1"/>
<proteinExistence type="predicted"/>
<dbReference type="PROSITE" id="PS00850">
    <property type="entry name" value="GLY_RADICAL_1"/>
    <property type="match status" value="1"/>
</dbReference>
<evidence type="ECO:0000256" key="4">
    <source>
        <dbReference type="PROSITE-ProRule" id="PRU00492"/>
    </source>
</evidence>
<dbReference type="PANTHER" id="PTHR21075">
    <property type="entry name" value="ANAEROBIC RIBONUCLEOSIDE-TRIPHOSPHATE REDUCTASE"/>
    <property type="match status" value="1"/>
</dbReference>
<dbReference type="Pfam" id="PF03477">
    <property type="entry name" value="ATP-cone"/>
    <property type="match status" value="1"/>
</dbReference>
<evidence type="ECO:0000256" key="1">
    <source>
        <dbReference type="ARBA" id="ARBA00022741"/>
    </source>
</evidence>
<keyword evidence="2 5" id="KW-0556">Organic radical</keyword>